<accession>A0A4C1X6A4</accession>
<evidence type="ECO:0000313" key="4">
    <source>
        <dbReference type="Proteomes" id="UP000299102"/>
    </source>
</evidence>
<reference evidence="3 4" key="1">
    <citation type="journal article" date="2019" name="Commun. Biol.">
        <title>The bagworm genome reveals a unique fibroin gene that provides high tensile strength.</title>
        <authorList>
            <person name="Kono N."/>
            <person name="Nakamura H."/>
            <person name="Ohtoshi R."/>
            <person name="Tomita M."/>
            <person name="Numata K."/>
            <person name="Arakawa K."/>
        </authorList>
    </citation>
    <scope>NUCLEOTIDE SEQUENCE [LARGE SCALE GENOMIC DNA]</scope>
</reference>
<feature type="region of interest" description="Disordered" evidence="1">
    <location>
        <begin position="121"/>
        <end position="148"/>
    </location>
</feature>
<keyword evidence="2" id="KW-0732">Signal</keyword>
<dbReference type="AlphaFoldDB" id="A0A4C1X6A4"/>
<evidence type="ECO:0000256" key="1">
    <source>
        <dbReference type="SAM" id="MobiDB-lite"/>
    </source>
</evidence>
<feature type="signal peptide" evidence="2">
    <location>
        <begin position="1"/>
        <end position="20"/>
    </location>
</feature>
<gene>
    <name evidence="3" type="ORF">EVAR_39111_1</name>
</gene>
<name>A0A4C1X6A4_EUMVA</name>
<evidence type="ECO:0000256" key="2">
    <source>
        <dbReference type="SAM" id="SignalP"/>
    </source>
</evidence>
<feature type="compositionally biased region" description="Low complexity" evidence="1">
    <location>
        <begin position="129"/>
        <end position="139"/>
    </location>
</feature>
<dbReference type="Proteomes" id="UP000299102">
    <property type="component" value="Unassembled WGS sequence"/>
</dbReference>
<sequence>MAALLLAGATVISVAQDGNCFETPNFLPSGKRLLIWLRIADSFRADYNKMTNATLLTVHHPGRRSPKKIHCAPAGPEARRRHNTPGERGSGRVSLIPKTETLNSLRRILVNNSRNIFKQDAERAPARPRPAAVARAEGPSWVALESTR</sequence>
<feature type="region of interest" description="Disordered" evidence="1">
    <location>
        <begin position="61"/>
        <end position="94"/>
    </location>
</feature>
<feature type="compositionally biased region" description="Basic residues" evidence="1">
    <location>
        <begin position="61"/>
        <end position="70"/>
    </location>
</feature>
<protein>
    <submittedName>
        <fullName evidence="3">Uncharacterized protein</fullName>
    </submittedName>
</protein>
<feature type="chain" id="PRO_5020035463" evidence="2">
    <location>
        <begin position="21"/>
        <end position="148"/>
    </location>
</feature>
<organism evidence="3 4">
    <name type="scientific">Eumeta variegata</name>
    <name type="common">Bagworm moth</name>
    <name type="synonym">Eumeta japonica</name>
    <dbReference type="NCBI Taxonomy" id="151549"/>
    <lineage>
        <taxon>Eukaryota</taxon>
        <taxon>Metazoa</taxon>
        <taxon>Ecdysozoa</taxon>
        <taxon>Arthropoda</taxon>
        <taxon>Hexapoda</taxon>
        <taxon>Insecta</taxon>
        <taxon>Pterygota</taxon>
        <taxon>Neoptera</taxon>
        <taxon>Endopterygota</taxon>
        <taxon>Lepidoptera</taxon>
        <taxon>Glossata</taxon>
        <taxon>Ditrysia</taxon>
        <taxon>Tineoidea</taxon>
        <taxon>Psychidae</taxon>
        <taxon>Oiketicinae</taxon>
        <taxon>Eumeta</taxon>
    </lineage>
</organism>
<proteinExistence type="predicted"/>
<dbReference type="EMBL" id="BGZK01000734">
    <property type="protein sequence ID" value="GBP58422.1"/>
    <property type="molecule type" value="Genomic_DNA"/>
</dbReference>
<keyword evidence="4" id="KW-1185">Reference proteome</keyword>
<comment type="caution">
    <text evidence="3">The sequence shown here is derived from an EMBL/GenBank/DDBJ whole genome shotgun (WGS) entry which is preliminary data.</text>
</comment>
<evidence type="ECO:0000313" key="3">
    <source>
        <dbReference type="EMBL" id="GBP58422.1"/>
    </source>
</evidence>